<evidence type="ECO:0000256" key="2">
    <source>
        <dbReference type="ARBA" id="ARBA00008097"/>
    </source>
</evidence>
<dbReference type="InterPro" id="IPR006070">
    <property type="entry name" value="Sua5-like_dom"/>
</dbReference>
<gene>
    <name evidence="13" type="primary">hypF</name>
    <name evidence="13" type="ORF">NCTC12961_05092</name>
</gene>
<dbReference type="Gene3D" id="3.30.420.40">
    <property type="match status" value="1"/>
</dbReference>
<feature type="active site" evidence="10">
    <location>
        <position position="60"/>
    </location>
</feature>
<dbReference type="Pfam" id="PF01300">
    <property type="entry name" value="Sua5_yciO_yrdC"/>
    <property type="match status" value="1"/>
</dbReference>
<dbReference type="SUPFAM" id="SSF53067">
    <property type="entry name" value="Actin-like ATPase domain"/>
    <property type="match status" value="1"/>
</dbReference>
<dbReference type="GO" id="GO:0016743">
    <property type="term" value="F:carboxyl- or carbamoyltransferase activity"/>
    <property type="evidence" value="ECO:0007669"/>
    <property type="project" value="UniProtKB-UniRule"/>
</dbReference>
<comment type="catalytic activity">
    <reaction evidence="7 9">
        <text>C-terminal L-cysteinyl-[HypE protein] + carbamoyl phosphate + ATP + H2O = C-terminal S-carboxamide-L-cysteinyl-[HypE protein] + AMP + phosphate + diphosphate + H(+)</text>
        <dbReference type="Rhea" id="RHEA:55636"/>
        <dbReference type="Rhea" id="RHEA-COMP:14247"/>
        <dbReference type="Rhea" id="RHEA-COMP:14392"/>
        <dbReference type="ChEBI" id="CHEBI:15377"/>
        <dbReference type="ChEBI" id="CHEBI:15378"/>
        <dbReference type="ChEBI" id="CHEBI:30616"/>
        <dbReference type="ChEBI" id="CHEBI:33019"/>
        <dbReference type="ChEBI" id="CHEBI:43474"/>
        <dbReference type="ChEBI" id="CHEBI:58228"/>
        <dbReference type="ChEBI" id="CHEBI:76913"/>
        <dbReference type="ChEBI" id="CHEBI:139126"/>
        <dbReference type="ChEBI" id="CHEBI:456215"/>
    </reaction>
</comment>
<dbReference type="Gene3D" id="3.90.870.50">
    <property type="match status" value="1"/>
</dbReference>
<keyword evidence="6" id="KW-0862">Zinc</keyword>
<dbReference type="PIRSF" id="PIRSF006256">
    <property type="entry name" value="CMPcnvr_hdrg_mat"/>
    <property type="match status" value="1"/>
</dbReference>
<dbReference type="InterPro" id="IPR017968">
    <property type="entry name" value="Acylphosphatase_CS"/>
</dbReference>
<dbReference type="PROSITE" id="PS00150">
    <property type="entry name" value="ACYLPHOSPHATASE_1"/>
    <property type="match status" value="1"/>
</dbReference>
<dbReference type="InterPro" id="IPR055128">
    <property type="entry name" value="HypF_C_2"/>
</dbReference>
<dbReference type="InterPro" id="IPR041440">
    <property type="entry name" value="HypF_C"/>
</dbReference>
<dbReference type="GO" id="GO:0016874">
    <property type="term" value="F:ligase activity"/>
    <property type="evidence" value="ECO:0007669"/>
    <property type="project" value="UniProtKB-UniRule"/>
</dbReference>
<dbReference type="InterPro" id="IPR036046">
    <property type="entry name" value="Acylphosphatase-like_dom_sf"/>
</dbReference>
<dbReference type="GO" id="GO:0008270">
    <property type="term" value="F:zinc ion binding"/>
    <property type="evidence" value="ECO:0007669"/>
    <property type="project" value="UniProtKB-KW"/>
</dbReference>
<dbReference type="InterPro" id="IPR001792">
    <property type="entry name" value="Acylphosphatase-like_dom"/>
</dbReference>
<keyword evidence="10" id="KW-0378">Hydrolase</keyword>
<dbReference type="SUPFAM" id="SSF54975">
    <property type="entry name" value="Acylphosphatase/BLUF domain-like"/>
    <property type="match status" value="1"/>
</dbReference>
<dbReference type="InterPro" id="IPR004421">
    <property type="entry name" value="Carbamoyltransferase_HypF"/>
</dbReference>
<evidence type="ECO:0000256" key="7">
    <source>
        <dbReference type="ARBA" id="ARBA00048220"/>
    </source>
</evidence>
<evidence type="ECO:0000256" key="5">
    <source>
        <dbReference type="ARBA" id="ARBA00022771"/>
    </source>
</evidence>
<keyword evidence="13" id="KW-0808">Transferase</keyword>
<dbReference type="EC" id="6.2.-.-" evidence="9"/>
<dbReference type="Pfam" id="PF17788">
    <property type="entry name" value="HypF_C"/>
    <property type="match status" value="1"/>
</dbReference>
<dbReference type="GO" id="GO:0003998">
    <property type="term" value="F:acylphosphatase activity"/>
    <property type="evidence" value="ECO:0007669"/>
    <property type="project" value="UniProtKB-EC"/>
</dbReference>
<dbReference type="EMBL" id="LS483469">
    <property type="protein sequence ID" value="SQI45191.1"/>
    <property type="molecule type" value="Genomic_DNA"/>
</dbReference>
<dbReference type="InterPro" id="IPR043129">
    <property type="entry name" value="ATPase_NBD"/>
</dbReference>
<feature type="domain" description="Acylphosphatase-like" evidence="11">
    <location>
        <begin position="45"/>
        <end position="131"/>
    </location>
</feature>
<dbReference type="NCBIfam" id="TIGR00143">
    <property type="entry name" value="hypF"/>
    <property type="match status" value="1"/>
</dbReference>
<dbReference type="Pfam" id="PF07503">
    <property type="entry name" value="zf-HYPF"/>
    <property type="match status" value="2"/>
</dbReference>
<keyword evidence="4" id="KW-0479">Metal-binding</keyword>
<dbReference type="Proteomes" id="UP000248897">
    <property type="component" value="Chromosome 1"/>
</dbReference>
<evidence type="ECO:0000256" key="10">
    <source>
        <dbReference type="PROSITE-ProRule" id="PRU00520"/>
    </source>
</evidence>
<dbReference type="GO" id="GO:0051604">
    <property type="term" value="P:protein maturation"/>
    <property type="evidence" value="ECO:0007669"/>
    <property type="project" value="TreeGrafter"/>
</dbReference>
<keyword evidence="3" id="KW-0436">Ligase</keyword>
<dbReference type="InterPro" id="IPR051060">
    <property type="entry name" value="Carbamoyltrans_HypF-like"/>
</dbReference>
<dbReference type="InterPro" id="IPR017945">
    <property type="entry name" value="DHBP_synth_RibB-like_a/b_dom"/>
</dbReference>
<comment type="function">
    <text evidence="9">Involved in the maturation of [NiFe] hydrogenases. Along with HypE, it catalyzes the synthesis of the CN ligands of the active site iron of [NiFe]-hydrogenases. HypF functions as a carbamoyl transferase using carbamoylphosphate as a substrate and transferring the carboxamido moiety in an ATP-dependent reaction to the thiolate of the C-terminal cysteine of HypE yielding a protein-S-carboxamide.</text>
</comment>
<dbReference type="STRING" id="82996.ADP72_14555"/>
<dbReference type="Pfam" id="PF22521">
    <property type="entry name" value="HypF_C_2"/>
    <property type="match status" value="1"/>
</dbReference>
<feature type="active site" evidence="10">
    <location>
        <position position="78"/>
    </location>
</feature>
<dbReference type="PANTHER" id="PTHR42959">
    <property type="entry name" value="CARBAMOYLTRANSFERASE"/>
    <property type="match status" value="1"/>
</dbReference>
<dbReference type="Pfam" id="PF00708">
    <property type="entry name" value="Acylphosphatase"/>
    <property type="match status" value="1"/>
</dbReference>
<dbReference type="InterPro" id="IPR011125">
    <property type="entry name" value="Znf_HypF"/>
</dbReference>
<comment type="pathway">
    <text evidence="1 9">Protein modification; [NiFe] hydrogenase maturation.</text>
</comment>
<reference evidence="13 14" key="1">
    <citation type="submission" date="2018-06" db="EMBL/GenBank/DDBJ databases">
        <authorList>
            <consortium name="Pathogen Informatics"/>
            <person name="Doyle S."/>
        </authorList>
    </citation>
    <scope>NUCLEOTIDE SEQUENCE [LARGE SCALE GENOMIC DNA]</scope>
    <source>
        <strain evidence="13 14">NCTC12961</strain>
    </source>
</reference>
<evidence type="ECO:0000256" key="6">
    <source>
        <dbReference type="ARBA" id="ARBA00022833"/>
    </source>
</evidence>
<comment type="catalytic activity">
    <reaction evidence="10">
        <text>an acyl phosphate + H2O = a carboxylate + phosphate + H(+)</text>
        <dbReference type="Rhea" id="RHEA:14965"/>
        <dbReference type="ChEBI" id="CHEBI:15377"/>
        <dbReference type="ChEBI" id="CHEBI:15378"/>
        <dbReference type="ChEBI" id="CHEBI:29067"/>
        <dbReference type="ChEBI" id="CHEBI:43474"/>
        <dbReference type="ChEBI" id="CHEBI:59918"/>
        <dbReference type="EC" id="3.6.1.7"/>
    </reaction>
</comment>
<evidence type="ECO:0000313" key="14">
    <source>
        <dbReference type="Proteomes" id="UP000248897"/>
    </source>
</evidence>
<comment type="similarity">
    <text evidence="2 9">Belongs to the carbamoyltransferase HypF family.</text>
</comment>
<evidence type="ECO:0000259" key="12">
    <source>
        <dbReference type="PROSITE" id="PS51163"/>
    </source>
</evidence>
<proteinExistence type="inferred from homology"/>
<evidence type="ECO:0000256" key="8">
    <source>
        <dbReference type="ARBA" id="ARBA00072168"/>
    </source>
</evidence>
<evidence type="ECO:0000256" key="3">
    <source>
        <dbReference type="ARBA" id="ARBA00022598"/>
    </source>
</evidence>
<protein>
    <recommendedName>
        <fullName evidence="8 9">Carbamoyltransferase HypF</fullName>
        <ecNumber evidence="9">6.2.-.-</ecNumber>
    </recommendedName>
</protein>
<dbReference type="PANTHER" id="PTHR42959:SF1">
    <property type="entry name" value="CARBAMOYLTRANSFERASE HYPF"/>
    <property type="match status" value="1"/>
</dbReference>
<keyword evidence="5" id="KW-0863">Zinc-finger</keyword>
<dbReference type="AlphaFoldDB" id="A0A2X4V2A7"/>
<dbReference type="SUPFAM" id="SSF55821">
    <property type="entry name" value="YrdC/RibB"/>
    <property type="match status" value="1"/>
</dbReference>
<accession>A0A2X4V2A7</accession>
<name>A0A2X4V2A7_SERPL</name>
<organism evidence="13 14">
    <name type="scientific">Serratia plymuthica</name>
    <dbReference type="NCBI Taxonomy" id="82996"/>
    <lineage>
        <taxon>Bacteria</taxon>
        <taxon>Pseudomonadati</taxon>
        <taxon>Pseudomonadota</taxon>
        <taxon>Gammaproteobacteria</taxon>
        <taxon>Enterobacterales</taxon>
        <taxon>Yersiniaceae</taxon>
        <taxon>Serratia</taxon>
    </lineage>
</organism>
<evidence type="ECO:0000259" key="11">
    <source>
        <dbReference type="PROSITE" id="PS51160"/>
    </source>
</evidence>
<dbReference type="FunFam" id="3.30.420.40:FF:000124">
    <property type="entry name" value="Carbamoyltransferase HypF"/>
    <property type="match status" value="1"/>
</dbReference>
<feature type="domain" description="YrdC-like" evidence="12">
    <location>
        <begin position="241"/>
        <end position="428"/>
    </location>
</feature>
<dbReference type="PROSITE" id="PS51163">
    <property type="entry name" value="YRDC"/>
    <property type="match status" value="1"/>
</dbReference>
<dbReference type="Gene3D" id="3.30.110.120">
    <property type="match status" value="1"/>
</dbReference>
<evidence type="ECO:0000256" key="4">
    <source>
        <dbReference type="ARBA" id="ARBA00022723"/>
    </source>
</evidence>
<dbReference type="UniPathway" id="UPA00335"/>
<sequence length="810" mass="89234">MCPIMAPRCARPGYLGLKDHFVINLGRTCSSPTYRVGKMSKSPSGLLLRISGKVQGVGFRPFVWQLAQRLGLRGEVWNDSAGVEIRLVQPVDIDIFLHMLQRQAPALARIDNIGLRPFTWLQPPQDFAIRRSRQSQMDTQVIPDAATCPDCLREMNDPHDRRYRYPFINCTHCGPRFTLIRYMPYDRPATSMAPFALCPHCAWEYHSPQDRRFHAQPVACSQCGPQLFSCHADGKAINLADMALQQAAALLCAGEIVAIKGIGGFHLACDATDQHAVMRLRNRKRRPGKPLAVMLPDVSWLARCTGNHSLAQLSETLLSPAAPIVLVPQRPHSALCDAVAPHLDEVGIMLPSNPLHHLLMQAVRRPLVMTSGNAAGRAPALTNEQALQDLAGIADLWLMHNREILQRADDSVLRQQPQDTEMLRRSRGYAPDALPLPPGFPVQPPLLAVGGDNKNTFCLVRGDKAILSQHVGNLAQEDVQQQWQHAIAHFLTLYHCRPQRIATDAHPGYASRRWAQCQSVPLTEVLHHHAHLAACLAEHQWPLDGGAVIGLALDGLGYGENGQLWGGECLRVDYRHCRSLGGLPAVALPGGDRAAQEPWRNLLAHCARFVDGWQRLPETQFLLQQPWQPLLKAIDAGINAPQASSCGRLFDAAAAALGCAPLQLSWEGEAACRLEALAHQATHCRHPLHLPLKDNLLDLAAFWPQWLGWRTPPAERAWAFHDALAQGFAALAQHFAAQYGIKQVALSGGVLHNRLLRQRLVHHLAPLQVLLPQRIPAGDGGLAFGQAIVACAQQSPLSSSFSDRTQHELP</sequence>
<evidence type="ECO:0000256" key="1">
    <source>
        <dbReference type="ARBA" id="ARBA00004711"/>
    </source>
</evidence>
<evidence type="ECO:0000256" key="9">
    <source>
        <dbReference type="PIRNR" id="PIRNR006256"/>
    </source>
</evidence>
<dbReference type="Gene3D" id="3.30.420.360">
    <property type="match status" value="1"/>
</dbReference>
<dbReference type="PROSITE" id="PS51160">
    <property type="entry name" value="ACYLPHOSPHATASE_3"/>
    <property type="match status" value="1"/>
</dbReference>
<dbReference type="GO" id="GO:0003725">
    <property type="term" value="F:double-stranded RNA binding"/>
    <property type="evidence" value="ECO:0007669"/>
    <property type="project" value="InterPro"/>
</dbReference>
<evidence type="ECO:0000313" key="13">
    <source>
        <dbReference type="EMBL" id="SQI45191.1"/>
    </source>
</evidence>